<keyword evidence="2" id="KW-1185">Reference proteome</keyword>
<protein>
    <submittedName>
        <fullName evidence="1">Uncharacterized protein</fullName>
    </submittedName>
</protein>
<gene>
    <name evidence="1" type="ORF">SADUNF_Sadunf14G0003700</name>
</gene>
<name>A0A835JH76_9ROSI</name>
<dbReference type="EMBL" id="JADGMS010000014">
    <property type="protein sequence ID" value="KAF9668439.1"/>
    <property type="molecule type" value="Genomic_DNA"/>
</dbReference>
<dbReference type="Proteomes" id="UP000657918">
    <property type="component" value="Unassembled WGS sequence"/>
</dbReference>
<organism evidence="1 2">
    <name type="scientific">Salix dunnii</name>
    <dbReference type="NCBI Taxonomy" id="1413687"/>
    <lineage>
        <taxon>Eukaryota</taxon>
        <taxon>Viridiplantae</taxon>
        <taxon>Streptophyta</taxon>
        <taxon>Embryophyta</taxon>
        <taxon>Tracheophyta</taxon>
        <taxon>Spermatophyta</taxon>
        <taxon>Magnoliopsida</taxon>
        <taxon>eudicotyledons</taxon>
        <taxon>Gunneridae</taxon>
        <taxon>Pentapetalae</taxon>
        <taxon>rosids</taxon>
        <taxon>fabids</taxon>
        <taxon>Malpighiales</taxon>
        <taxon>Salicaceae</taxon>
        <taxon>Saliceae</taxon>
        <taxon>Salix</taxon>
    </lineage>
</organism>
<evidence type="ECO:0000313" key="2">
    <source>
        <dbReference type="Proteomes" id="UP000657918"/>
    </source>
</evidence>
<comment type="caution">
    <text evidence="1">The sequence shown here is derived from an EMBL/GenBank/DDBJ whole genome shotgun (WGS) entry which is preliminary data.</text>
</comment>
<dbReference type="AlphaFoldDB" id="A0A835JH76"/>
<accession>A0A835JH76</accession>
<reference evidence="1 2" key="1">
    <citation type="submission" date="2020-10" db="EMBL/GenBank/DDBJ databases">
        <title>Plant Genome Project.</title>
        <authorList>
            <person name="Zhang R.-G."/>
        </authorList>
    </citation>
    <scope>NUCLEOTIDE SEQUENCE [LARGE SCALE GENOMIC DNA]</scope>
    <source>
        <strain evidence="1">FAFU-HL-1</strain>
        <tissue evidence="1">Leaf</tissue>
    </source>
</reference>
<sequence length="62" mass="6771">MYVMADQTIKGIKQSQSKACMSKSTAGQIVCDLPSTQDDLKIEVCSGEPFPLNHSFYSLSPD</sequence>
<evidence type="ECO:0000313" key="1">
    <source>
        <dbReference type="EMBL" id="KAF9668439.1"/>
    </source>
</evidence>
<proteinExistence type="predicted"/>